<dbReference type="EMBL" id="FNWL01000001">
    <property type="protein sequence ID" value="SEH11541.1"/>
    <property type="molecule type" value="Genomic_DNA"/>
</dbReference>
<proteinExistence type="predicted"/>
<dbReference type="AlphaFoldDB" id="A0A1H6FL04"/>
<name>A0A1H6FL04_9EURY</name>
<sequence>MVLTEVRTIHSYVAFQRNRVKVYFFNQVGTLQELFQRFFLFGLSSMRSISADAVIHRIEGLLWNLQIAT</sequence>
<protein>
    <submittedName>
        <fullName evidence="1">Uncharacterized protein</fullName>
    </submittedName>
</protein>
<accession>A0A1H6FL04</accession>
<gene>
    <name evidence="1" type="ORF">SAMN04487967_0399</name>
</gene>
<evidence type="ECO:0000313" key="2">
    <source>
        <dbReference type="Proteomes" id="UP000199112"/>
    </source>
</evidence>
<evidence type="ECO:0000313" key="1">
    <source>
        <dbReference type="EMBL" id="SEH11541.1"/>
    </source>
</evidence>
<reference evidence="2" key="1">
    <citation type="submission" date="2016-10" db="EMBL/GenBank/DDBJ databases">
        <authorList>
            <person name="Varghese N."/>
            <person name="Submissions S."/>
        </authorList>
    </citation>
    <scope>NUCLEOTIDE SEQUENCE [LARGE SCALE GENOMIC DNA]</scope>
    <source>
        <strain evidence="2">CGMCC 1.8981</strain>
    </source>
</reference>
<dbReference type="Proteomes" id="UP000199112">
    <property type="component" value="Unassembled WGS sequence"/>
</dbReference>
<organism evidence="1 2">
    <name type="scientific">Natronorubrum sediminis</name>
    <dbReference type="NCBI Taxonomy" id="640943"/>
    <lineage>
        <taxon>Archaea</taxon>
        <taxon>Methanobacteriati</taxon>
        <taxon>Methanobacteriota</taxon>
        <taxon>Stenosarchaea group</taxon>
        <taxon>Halobacteria</taxon>
        <taxon>Halobacteriales</taxon>
        <taxon>Natrialbaceae</taxon>
        <taxon>Natronorubrum</taxon>
    </lineage>
</organism>
<keyword evidence="2" id="KW-1185">Reference proteome</keyword>